<evidence type="ECO:0000313" key="2">
    <source>
        <dbReference type="EMBL" id="SDZ08442.1"/>
    </source>
</evidence>
<dbReference type="EMBL" id="FNPH01000005">
    <property type="protein sequence ID" value="SDZ08442.1"/>
    <property type="molecule type" value="Genomic_DNA"/>
</dbReference>
<proteinExistence type="predicted"/>
<feature type="region of interest" description="Disordered" evidence="1">
    <location>
        <begin position="48"/>
        <end position="110"/>
    </location>
</feature>
<dbReference type="Proteomes" id="UP000242415">
    <property type="component" value="Unassembled WGS sequence"/>
</dbReference>
<reference evidence="3" key="1">
    <citation type="submission" date="2016-10" db="EMBL/GenBank/DDBJ databases">
        <authorList>
            <person name="Varghese N."/>
            <person name="Submissions S."/>
        </authorList>
    </citation>
    <scope>NUCLEOTIDE SEQUENCE [LARGE SCALE GENOMIC DNA]</scope>
    <source>
        <strain evidence="3">DSM 45245</strain>
    </source>
</reference>
<name>A0A1H3Q4H4_9ACTN</name>
<sequence length="129" mass="13454">MPAELVTAGAADFLADLELRPGTHVAFGPRRVGGEHRFRLSVRLGRGPEVVPAGARPHGLPAHGSRRPSGNAAPRCGQRRSPGAGVAPGDPCRDGQLTKSSRFGEPEPGLVTTPVVARLTRVLDTWAGV</sequence>
<dbReference type="AlphaFoldDB" id="A0A1H3Q4H4"/>
<protein>
    <submittedName>
        <fullName evidence="2">Uncharacterized protein</fullName>
    </submittedName>
</protein>
<gene>
    <name evidence="2" type="ORF">SAMN05444365_105238</name>
</gene>
<evidence type="ECO:0000256" key="1">
    <source>
        <dbReference type="SAM" id="MobiDB-lite"/>
    </source>
</evidence>
<accession>A0A1H3Q4H4</accession>
<organism evidence="2 3">
    <name type="scientific">Micromonospora pattaloongensis</name>
    <dbReference type="NCBI Taxonomy" id="405436"/>
    <lineage>
        <taxon>Bacteria</taxon>
        <taxon>Bacillati</taxon>
        <taxon>Actinomycetota</taxon>
        <taxon>Actinomycetes</taxon>
        <taxon>Micromonosporales</taxon>
        <taxon>Micromonosporaceae</taxon>
        <taxon>Micromonospora</taxon>
    </lineage>
</organism>
<evidence type="ECO:0000313" key="3">
    <source>
        <dbReference type="Proteomes" id="UP000242415"/>
    </source>
</evidence>
<keyword evidence="3" id="KW-1185">Reference proteome</keyword>